<proteinExistence type="predicted"/>
<name>A0AAV7Q8M8_PLEWA</name>
<evidence type="ECO:0000313" key="1">
    <source>
        <dbReference type="EMBL" id="KAJ1135937.1"/>
    </source>
</evidence>
<evidence type="ECO:0000313" key="2">
    <source>
        <dbReference type="Proteomes" id="UP001066276"/>
    </source>
</evidence>
<keyword evidence="2" id="KW-1185">Reference proteome</keyword>
<gene>
    <name evidence="1" type="ORF">NDU88_002366</name>
</gene>
<dbReference type="AlphaFoldDB" id="A0AAV7Q8M8"/>
<organism evidence="1 2">
    <name type="scientific">Pleurodeles waltl</name>
    <name type="common">Iberian ribbed newt</name>
    <dbReference type="NCBI Taxonomy" id="8319"/>
    <lineage>
        <taxon>Eukaryota</taxon>
        <taxon>Metazoa</taxon>
        <taxon>Chordata</taxon>
        <taxon>Craniata</taxon>
        <taxon>Vertebrata</taxon>
        <taxon>Euteleostomi</taxon>
        <taxon>Amphibia</taxon>
        <taxon>Batrachia</taxon>
        <taxon>Caudata</taxon>
        <taxon>Salamandroidea</taxon>
        <taxon>Salamandridae</taxon>
        <taxon>Pleurodelinae</taxon>
        <taxon>Pleurodeles</taxon>
    </lineage>
</organism>
<dbReference type="Proteomes" id="UP001066276">
    <property type="component" value="Chromosome 6"/>
</dbReference>
<reference evidence="1" key="1">
    <citation type="journal article" date="2022" name="bioRxiv">
        <title>Sequencing and chromosome-scale assembly of the giantPleurodeles waltlgenome.</title>
        <authorList>
            <person name="Brown T."/>
            <person name="Elewa A."/>
            <person name="Iarovenko S."/>
            <person name="Subramanian E."/>
            <person name="Araus A.J."/>
            <person name="Petzold A."/>
            <person name="Susuki M."/>
            <person name="Suzuki K.-i.T."/>
            <person name="Hayashi T."/>
            <person name="Toyoda A."/>
            <person name="Oliveira C."/>
            <person name="Osipova E."/>
            <person name="Leigh N.D."/>
            <person name="Simon A."/>
            <person name="Yun M.H."/>
        </authorList>
    </citation>
    <scope>NUCLEOTIDE SEQUENCE</scope>
    <source>
        <strain evidence="1">20211129_DDA</strain>
        <tissue evidence="1">Liver</tissue>
    </source>
</reference>
<protein>
    <submittedName>
        <fullName evidence="1">Uncharacterized protein</fullName>
    </submittedName>
</protein>
<comment type="caution">
    <text evidence="1">The sequence shown here is derived from an EMBL/GenBank/DDBJ whole genome shotgun (WGS) entry which is preliminary data.</text>
</comment>
<dbReference type="EMBL" id="JANPWB010000010">
    <property type="protein sequence ID" value="KAJ1135937.1"/>
    <property type="molecule type" value="Genomic_DNA"/>
</dbReference>
<accession>A0AAV7Q8M8</accession>
<sequence>MSLYLLAQNCKQIESSGPVLLSHTVPATTSTSASRSGTAPGLALHSRQMAQTEVLLVARLVPASQSQRNIEKKQGSKIREEMW</sequence>